<dbReference type="PANTHER" id="PTHR39173:SF1">
    <property type="entry name" value="ACETYLTRANSFERASE"/>
    <property type="match status" value="1"/>
</dbReference>
<dbReference type="AlphaFoldDB" id="A0A432WM42"/>
<proteinExistence type="predicted"/>
<gene>
    <name evidence="2" type="ORF">CWE14_02185</name>
</gene>
<evidence type="ECO:0000313" key="3">
    <source>
        <dbReference type="Proteomes" id="UP000287823"/>
    </source>
</evidence>
<protein>
    <submittedName>
        <fullName evidence="2">GNAT family N-acetyltransferase</fullName>
    </submittedName>
</protein>
<dbReference type="SUPFAM" id="SSF55729">
    <property type="entry name" value="Acyl-CoA N-acyltransferases (Nat)"/>
    <property type="match status" value="1"/>
</dbReference>
<organism evidence="2 3">
    <name type="scientific">Aliidiomarina soli</name>
    <dbReference type="NCBI Taxonomy" id="1928574"/>
    <lineage>
        <taxon>Bacteria</taxon>
        <taxon>Pseudomonadati</taxon>
        <taxon>Pseudomonadota</taxon>
        <taxon>Gammaproteobacteria</taxon>
        <taxon>Alteromonadales</taxon>
        <taxon>Idiomarinaceae</taxon>
        <taxon>Aliidiomarina</taxon>
    </lineage>
</organism>
<dbReference type="Gene3D" id="3.40.630.30">
    <property type="match status" value="1"/>
</dbReference>
<dbReference type="Proteomes" id="UP000287823">
    <property type="component" value="Unassembled WGS sequence"/>
</dbReference>
<feature type="domain" description="N-acetyltransferase" evidence="1">
    <location>
        <begin position="17"/>
        <end position="168"/>
    </location>
</feature>
<accession>A0A432WM42</accession>
<dbReference type="InterPro" id="IPR000182">
    <property type="entry name" value="GNAT_dom"/>
</dbReference>
<dbReference type="PROSITE" id="PS51186">
    <property type="entry name" value="GNAT"/>
    <property type="match status" value="1"/>
</dbReference>
<keyword evidence="3" id="KW-1185">Reference proteome</keyword>
<dbReference type="GO" id="GO:0016747">
    <property type="term" value="F:acyltransferase activity, transferring groups other than amino-acyl groups"/>
    <property type="evidence" value="ECO:0007669"/>
    <property type="project" value="InterPro"/>
</dbReference>
<dbReference type="InterPro" id="IPR016181">
    <property type="entry name" value="Acyl_CoA_acyltransferase"/>
</dbReference>
<sequence>MQLVLPHAKYEQSYRDYIAELGDEERYPFPLDFEHSNFDELLAKIERFRNGIDLPDGFVASTTYWLVDGDEIVGVANLRHYLNDRIRHAGGHIGLGVRPARRGHGLGILLLKLTLEKAFERGINPVHIHCHKHNEASAKMIVANGGVLESELTDDGEVVQRYLVATAP</sequence>
<evidence type="ECO:0000313" key="2">
    <source>
        <dbReference type="EMBL" id="RUO34828.1"/>
    </source>
</evidence>
<dbReference type="EMBL" id="PIPO01000001">
    <property type="protein sequence ID" value="RUO34828.1"/>
    <property type="molecule type" value="Genomic_DNA"/>
</dbReference>
<name>A0A432WM42_9GAMM</name>
<reference evidence="2 3" key="1">
    <citation type="journal article" date="2011" name="Front. Microbiol.">
        <title>Genomic signatures of strain selection and enhancement in Bacillus atrophaeus var. globigii, a historical biowarfare simulant.</title>
        <authorList>
            <person name="Gibbons H.S."/>
            <person name="Broomall S.M."/>
            <person name="McNew L.A."/>
            <person name="Daligault H."/>
            <person name="Chapman C."/>
            <person name="Bruce D."/>
            <person name="Karavis M."/>
            <person name="Krepps M."/>
            <person name="McGregor P.A."/>
            <person name="Hong C."/>
            <person name="Park K.H."/>
            <person name="Akmal A."/>
            <person name="Feldman A."/>
            <person name="Lin J.S."/>
            <person name="Chang W.E."/>
            <person name="Higgs B.W."/>
            <person name="Demirev P."/>
            <person name="Lindquist J."/>
            <person name="Liem A."/>
            <person name="Fochler E."/>
            <person name="Read T.D."/>
            <person name="Tapia R."/>
            <person name="Johnson S."/>
            <person name="Bishop-Lilly K.A."/>
            <person name="Detter C."/>
            <person name="Han C."/>
            <person name="Sozhamannan S."/>
            <person name="Rosenzweig C.N."/>
            <person name="Skowronski E.W."/>
        </authorList>
    </citation>
    <scope>NUCLEOTIDE SEQUENCE [LARGE SCALE GENOMIC DNA]</scope>
    <source>
        <strain evidence="2 3">Y4G10-17</strain>
    </source>
</reference>
<dbReference type="RefSeq" id="WP_126797865.1">
    <property type="nucleotide sequence ID" value="NZ_PIPO01000001.1"/>
</dbReference>
<dbReference type="PANTHER" id="PTHR39173">
    <property type="entry name" value="ACETYLTRANSFERASE"/>
    <property type="match status" value="1"/>
</dbReference>
<evidence type="ECO:0000259" key="1">
    <source>
        <dbReference type="PROSITE" id="PS51186"/>
    </source>
</evidence>
<comment type="caution">
    <text evidence="2">The sequence shown here is derived from an EMBL/GenBank/DDBJ whole genome shotgun (WGS) entry which is preliminary data.</text>
</comment>
<keyword evidence="2" id="KW-0808">Transferase</keyword>
<dbReference type="Pfam" id="PF00583">
    <property type="entry name" value="Acetyltransf_1"/>
    <property type="match status" value="1"/>
</dbReference>